<dbReference type="EMBL" id="JACHGJ010000010">
    <property type="protein sequence ID" value="MBB6482146.1"/>
    <property type="molecule type" value="Genomic_DNA"/>
</dbReference>
<dbReference type="UniPathway" id="UPA00136">
    <property type="reaction ID" value="UER00199"/>
</dbReference>
<dbReference type="InterPro" id="IPR045304">
    <property type="entry name" value="LbH_SAT"/>
</dbReference>
<dbReference type="RefSeq" id="WP_184748382.1">
    <property type="nucleotide sequence ID" value="NZ_JACHGJ010000010.1"/>
</dbReference>
<sequence>MNDSMDRITEMIIQTYKEKGVLNHLEGPNLPSRKSIREIIRNYESIIFPGFESEENLDSELISYTIGAKIQQLAKDLTLEIRKSLKFGCRMKHKTEHCTVCAESAEQITLAILNKIPELREKILLDVEAALAGDPAARSSEEVILSYPGLEAIVVHRFAHELYLKEVPLIPRMMNEYIHRHTGIDIHPGATIGERFFMDHGTGIVIGETTIIGNNVSVYQGVTIGALKVVKEEAEVKRHPTIDDNVTIYSGATILGGETVIGENTTIGGNVWITSSVPANSRIYLKPPEYIIKNGLA</sequence>
<dbReference type="Gene3D" id="1.10.3130.10">
    <property type="entry name" value="serine acetyltransferase, domain 1"/>
    <property type="match status" value="1"/>
</dbReference>
<keyword evidence="7" id="KW-1185">Reference proteome</keyword>
<dbReference type="GO" id="GO:0009001">
    <property type="term" value="F:serine O-acetyltransferase activity"/>
    <property type="evidence" value="ECO:0007669"/>
    <property type="project" value="InterPro"/>
</dbReference>
<dbReference type="GO" id="GO:0005737">
    <property type="term" value="C:cytoplasm"/>
    <property type="evidence" value="ECO:0007669"/>
    <property type="project" value="InterPro"/>
</dbReference>
<comment type="caution">
    <text evidence="6">The sequence shown here is derived from an EMBL/GenBank/DDBJ whole genome shotgun (WGS) entry which is preliminary data.</text>
</comment>
<dbReference type="InterPro" id="IPR042122">
    <property type="entry name" value="Ser_AcTrfase_N_sf"/>
</dbReference>
<reference evidence="6 7" key="1">
    <citation type="submission" date="2020-08" db="EMBL/GenBank/DDBJ databases">
        <title>Genomic Encyclopedia of Type Strains, Phase IV (KMG-IV): sequencing the most valuable type-strain genomes for metagenomic binning, comparative biology and taxonomic classification.</title>
        <authorList>
            <person name="Goeker M."/>
        </authorList>
    </citation>
    <scope>NUCLEOTIDE SEQUENCE [LARGE SCALE GENOMIC DNA]</scope>
    <source>
        <strain evidence="6 7">DSM 2461</strain>
    </source>
</reference>
<dbReference type="Pfam" id="PF06426">
    <property type="entry name" value="SATase_N"/>
    <property type="match status" value="1"/>
</dbReference>
<evidence type="ECO:0000313" key="6">
    <source>
        <dbReference type="EMBL" id="MBB6482146.1"/>
    </source>
</evidence>
<dbReference type="PANTHER" id="PTHR42811">
    <property type="entry name" value="SERINE ACETYLTRANSFERASE"/>
    <property type="match status" value="1"/>
</dbReference>
<feature type="domain" description="Serine acetyltransferase N-terminal" evidence="5">
    <location>
        <begin position="89"/>
        <end position="153"/>
    </location>
</feature>
<organism evidence="6 7">
    <name type="scientific">Spirochaeta isovalerica</name>
    <dbReference type="NCBI Taxonomy" id="150"/>
    <lineage>
        <taxon>Bacteria</taxon>
        <taxon>Pseudomonadati</taxon>
        <taxon>Spirochaetota</taxon>
        <taxon>Spirochaetia</taxon>
        <taxon>Spirochaetales</taxon>
        <taxon>Spirochaetaceae</taxon>
        <taxon>Spirochaeta</taxon>
    </lineage>
</organism>
<dbReference type="SUPFAM" id="SSF51161">
    <property type="entry name" value="Trimeric LpxA-like enzymes"/>
    <property type="match status" value="1"/>
</dbReference>
<dbReference type="InterPro" id="IPR011004">
    <property type="entry name" value="Trimer_LpxA-like_sf"/>
</dbReference>
<evidence type="ECO:0000313" key="7">
    <source>
        <dbReference type="Proteomes" id="UP000587760"/>
    </source>
</evidence>
<evidence type="ECO:0000256" key="4">
    <source>
        <dbReference type="ARBA" id="ARBA00023315"/>
    </source>
</evidence>
<dbReference type="AlphaFoldDB" id="A0A841REV6"/>
<evidence type="ECO:0000256" key="3">
    <source>
        <dbReference type="ARBA" id="ARBA00022679"/>
    </source>
</evidence>
<keyword evidence="4 6" id="KW-0012">Acyltransferase</keyword>
<protein>
    <recommendedName>
        <fullName evidence="1">Serine acetyltransferase</fullName>
    </recommendedName>
</protein>
<dbReference type="InterPro" id="IPR053376">
    <property type="entry name" value="Serine_acetyltransferase"/>
</dbReference>
<dbReference type="GO" id="GO:0006535">
    <property type="term" value="P:cysteine biosynthetic process from serine"/>
    <property type="evidence" value="ECO:0007669"/>
    <property type="project" value="InterPro"/>
</dbReference>
<dbReference type="CDD" id="cd03354">
    <property type="entry name" value="LbH_SAT"/>
    <property type="match status" value="1"/>
</dbReference>
<evidence type="ECO:0000259" key="5">
    <source>
        <dbReference type="Pfam" id="PF06426"/>
    </source>
</evidence>
<dbReference type="InterPro" id="IPR010493">
    <property type="entry name" value="Ser_AcTrfase_N"/>
</dbReference>
<proteinExistence type="predicted"/>
<name>A0A841REV6_9SPIO</name>
<accession>A0A841REV6</accession>
<dbReference type="Gene3D" id="2.160.10.10">
    <property type="entry name" value="Hexapeptide repeat proteins"/>
    <property type="match status" value="1"/>
</dbReference>
<dbReference type="Proteomes" id="UP000587760">
    <property type="component" value="Unassembled WGS sequence"/>
</dbReference>
<gene>
    <name evidence="6" type="ORF">HNR50_003835</name>
</gene>
<keyword evidence="3 6" id="KW-0808">Transferase</keyword>
<evidence type="ECO:0000256" key="1">
    <source>
        <dbReference type="ARBA" id="ARBA00018522"/>
    </source>
</evidence>
<keyword evidence="2" id="KW-0028">Amino-acid biosynthesis</keyword>
<evidence type="ECO:0000256" key="2">
    <source>
        <dbReference type="ARBA" id="ARBA00022605"/>
    </source>
</evidence>
<dbReference type="NCBIfam" id="NF041874">
    <property type="entry name" value="EPS_EpsC"/>
    <property type="match status" value="1"/>
</dbReference>